<name>A0A1C7FEF3_9VIBR</name>
<evidence type="ECO:0000313" key="1">
    <source>
        <dbReference type="EMBL" id="ANU38087.1"/>
    </source>
</evidence>
<protein>
    <submittedName>
        <fullName evidence="1">Uncharacterized protein</fullName>
    </submittedName>
</protein>
<proteinExistence type="predicted"/>
<sequence>MDEDTKRIMYQTIDSLSLGERQQLIAYLEASRQRHRVCDIVTQEELDMLYATSLDIEAQSKRNKNR</sequence>
<dbReference type="PATRIC" id="fig|45658.7.peg.2982"/>
<dbReference type="Proteomes" id="UP000092528">
    <property type="component" value="Chromosome 2"/>
</dbReference>
<dbReference type="GeneID" id="96874566"/>
<organism evidence="1 2">
    <name type="scientific">Vibrio scophthalmi</name>
    <dbReference type="NCBI Taxonomy" id="45658"/>
    <lineage>
        <taxon>Bacteria</taxon>
        <taxon>Pseudomonadati</taxon>
        <taxon>Pseudomonadota</taxon>
        <taxon>Gammaproteobacteria</taxon>
        <taxon>Vibrionales</taxon>
        <taxon>Vibrionaceae</taxon>
        <taxon>Vibrio</taxon>
    </lineage>
</organism>
<evidence type="ECO:0000313" key="2">
    <source>
        <dbReference type="Proteomes" id="UP000092528"/>
    </source>
</evidence>
<dbReference type="RefSeq" id="WP_005594470.1">
    <property type="nucleotide sequence ID" value="NZ_CP016415.1"/>
</dbReference>
<reference evidence="1 2" key="1">
    <citation type="submission" date="2016-07" db="EMBL/GenBank/DDBJ databases">
        <title>Genome sequencing of Vibrio scophthalmi strain VS-05, an isolated from Paralichthys olivaceus.</title>
        <authorList>
            <person name="Han H.-J."/>
        </authorList>
    </citation>
    <scope>NUCLEOTIDE SEQUENCE [LARGE SCALE GENOMIC DNA]</scope>
    <source>
        <strain evidence="1 2">VS-05</strain>
    </source>
</reference>
<gene>
    <name evidence="1" type="ORF">VSVS05_03041</name>
</gene>
<keyword evidence="2" id="KW-1185">Reference proteome</keyword>
<dbReference type="EMBL" id="CP016415">
    <property type="protein sequence ID" value="ANU38087.1"/>
    <property type="molecule type" value="Genomic_DNA"/>
</dbReference>
<accession>A0A1C7FEF3</accession>
<dbReference type="AlphaFoldDB" id="A0A1C7FEF3"/>